<dbReference type="PANTHER" id="PTHR24348">
    <property type="entry name" value="SERINE/THREONINE-PROTEIN KINASE UNC-51-RELATED"/>
    <property type="match status" value="1"/>
</dbReference>
<dbReference type="SUPFAM" id="SSF56112">
    <property type="entry name" value="Protein kinase-like (PK-like)"/>
    <property type="match status" value="1"/>
</dbReference>
<feature type="compositionally biased region" description="Polar residues" evidence="1">
    <location>
        <begin position="567"/>
        <end position="583"/>
    </location>
</feature>
<feature type="compositionally biased region" description="Polar residues" evidence="1">
    <location>
        <begin position="512"/>
        <end position="525"/>
    </location>
</feature>
<sequence>MTLDYEIYKEGGLLKERYQKLEDISEGSYGYVSLAKDSKLKKLVAVKYIFKTEDDDDDDDRFKHGKGVDDSSRNSSLEKRHLLLKRQRSLISEKVRSKLSDNVCFEALYEVDIKNKIGKHKNIAELLDYFDSYIIMEYCSGGDLYEAIRADLVPKKTKQLTHIISQIMDAVEYVHSKGIYHRDIKPENILIADSNWTIKLTDWGLATTDETSMDRNVGSERYMAPELFESNLDYDERGEPYNCSKVDIWAIGIVLLNIVFHKNPFSVANQSDKSFCYFAANREALFDVFSTMSYDFFQLLRHSLTIDPTNRYLHRMKEELGRLGEYTLDDEYHNSINDRDVASEEEDAYSAFSRFHEIDSSNTTTTPISETDSIPVTPSPVPVSAITAETHITPVPLKKESKDPIPRFTFTKRSHPKPSSEKNTKPIKIKHSRKIIKHTRKPLGIPTPNSHINNFIHEYSQDDADDFNTRNFYTPPSLHNKYMEGVFNRRNRNRRHSHNYNSNDINGNGNGRPSSANAATRSSFQSAGSYGNNGNNHNNITSNGKNGSSSMTGQNSPSSGKYVPPHSRNSISNASPNNLTNSAYVDGDSPKAGATYHEQHRLAVDTEPDVDDVLFTLEESDVDNFINDISNLSVKDHDKNSMHHARTPGNLEAISTANGNNHANGHLVTYVPDLLKSPHSPSPDLHDHLKNFNFNMSTSGRKQNNPAPEYKPKPGIYIPPHHRKSVTQVTCNNVNGSLDGVSNTLSVESENYNSGPTSKKSALNIRKPSTSGSNHNNNDYNNNDHNINISHGSNKFEAHTSKFDKPYMPRNHAVSTTALQNADVFAHTNSIMFDCTEVHHPRRTSLYTQSPSRIKSGRKSSIQDDLVGSLEQYKNNWLILQQHQD</sequence>
<dbReference type="Gene3D" id="1.10.510.10">
    <property type="entry name" value="Transferase(Phosphotransferase) domain 1"/>
    <property type="match status" value="1"/>
</dbReference>
<evidence type="ECO:0000313" key="3">
    <source>
        <dbReference type="EMBL" id="AMD19764.1"/>
    </source>
</evidence>
<dbReference type="Gene3D" id="3.30.200.20">
    <property type="entry name" value="Phosphorylase Kinase, domain 1"/>
    <property type="match status" value="1"/>
</dbReference>
<dbReference type="RefSeq" id="XP_017986760.1">
    <property type="nucleotide sequence ID" value="XM_018131352.1"/>
</dbReference>
<keyword evidence="4" id="KW-1185">Reference proteome</keyword>
<dbReference type="InterPro" id="IPR008271">
    <property type="entry name" value="Ser/Thr_kinase_AS"/>
</dbReference>
<dbReference type="STRING" id="45286.A0A109UYB5"/>
<dbReference type="PROSITE" id="PS50011">
    <property type="entry name" value="PROTEIN_KINASE_DOM"/>
    <property type="match status" value="1"/>
</dbReference>
<evidence type="ECO:0000259" key="2">
    <source>
        <dbReference type="PROSITE" id="PS50011"/>
    </source>
</evidence>
<dbReference type="GO" id="GO:0005524">
    <property type="term" value="F:ATP binding"/>
    <property type="evidence" value="ECO:0007669"/>
    <property type="project" value="InterPro"/>
</dbReference>
<dbReference type="GO" id="GO:0005737">
    <property type="term" value="C:cytoplasm"/>
    <property type="evidence" value="ECO:0007669"/>
    <property type="project" value="TreeGrafter"/>
</dbReference>
<dbReference type="AlphaFoldDB" id="A0A109UYB5"/>
<dbReference type="EMBL" id="CP014243">
    <property type="protein sequence ID" value="AMD19764.1"/>
    <property type="molecule type" value="Genomic_DNA"/>
</dbReference>
<evidence type="ECO:0000256" key="1">
    <source>
        <dbReference type="SAM" id="MobiDB-lite"/>
    </source>
</evidence>
<dbReference type="Pfam" id="PF00069">
    <property type="entry name" value="Pkinase"/>
    <property type="match status" value="1"/>
</dbReference>
<gene>
    <name evidence="3" type="ORF">AW171_hschr31615</name>
</gene>
<reference evidence="3 4" key="1">
    <citation type="submission" date="2016-01" db="EMBL/GenBank/DDBJ databases">
        <title>Genome sequence of the yeast Holleya sinecauda.</title>
        <authorList>
            <person name="Dietrich F.S."/>
        </authorList>
    </citation>
    <scope>NUCLEOTIDE SEQUENCE [LARGE SCALE GENOMIC DNA]</scope>
    <source>
        <strain evidence="3 4">ATCC 58844</strain>
    </source>
</reference>
<feature type="region of interest" description="Disordered" evidence="1">
    <location>
        <begin position="697"/>
        <end position="721"/>
    </location>
</feature>
<dbReference type="FunFam" id="1.10.510.10:FF:000942">
    <property type="entry name" value="Serine/threonine-protein kinase KSP1"/>
    <property type="match status" value="1"/>
</dbReference>
<proteinExistence type="predicted"/>
<dbReference type="GeneID" id="28722979"/>
<feature type="region of interest" description="Disordered" evidence="1">
    <location>
        <begin position="397"/>
        <end position="425"/>
    </location>
</feature>
<feature type="region of interest" description="Disordered" evidence="1">
    <location>
        <begin position="494"/>
        <end position="593"/>
    </location>
</feature>
<dbReference type="Proteomes" id="UP000243052">
    <property type="component" value="Chromosome iii"/>
</dbReference>
<name>A0A109UYB5_9SACH</name>
<dbReference type="PROSITE" id="PS00108">
    <property type="entry name" value="PROTEIN_KINASE_ST"/>
    <property type="match status" value="1"/>
</dbReference>
<feature type="compositionally biased region" description="Polar residues" evidence="1">
    <location>
        <begin position="697"/>
        <end position="706"/>
    </location>
</feature>
<feature type="domain" description="Protein kinase" evidence="2">
    <location>
        <begin position="18"/>
        <end position="336"/>
    </location>
</feature>
<evidence type="ECO:0000313" key="4">
    <source>
        <dbReference type="Proteomes" id="UP000243052"/>
    </source>
</evidence>
<dbReference type="SMART" id="SM00220">
    <property type="entry name" value="S_TKc"/>
    <property type="match status" value="1"/>
</dbReference>
<feature type="region of interest" description="Disordered" evidence="1">
    <location>
        <begin position="747"/>
        <end position="784"/>
    </location>
</feature>
<protein>
    <submittedName>
        <fullName evidence="3">HCL387Cp</fullName>
    </submittedName>
</protein>
<accession>A0A109UYB5</accession>
<dbReference type="InterPro" id="IPR045269">
    <property type="entry name" value="Atg1-like"/>
</dbReference>
<feature type="compositionally biased region" description="Polar residues" evidence="1">
    <location>
        <begin position="747"/>
        <end position="761"/>
    </location>
</feature>
<dbReference type="OrthoDB" id="4062651at2759"/>
<dbReference type="GO" id="GO:0004674">
    <property type="term" value="F:protein serine/threonine kinase activity"/>
    <property type="evidence" value="ECO:0007669"/>
    <property type="project" value="InterPro"/>
</dbReference>
<dbReference type="InterPro" id="IPR000719">
    <property type="entry name" value="Prot_kinase_dom"/>
</dbReference>
<organism evidence="3 4">
    <name type="scientific">Eremothecium sinecaudum</name>
    <dbReference type="NCBI Taxonomy" id="45286"/>
    <lineage>
        <taxon>Eukaryota</taxon>
        <taxon>Fungi</taxon>
        <taxon>Dikarya</taxon>
        <taxon>Ascomycota</taxon>
        <taxon>Saccharomycotina</taxon>
        <taxon>Saccharomycetes</taxon>
        <taxon>Saccharomycetales</taxon>
        <taxon>Saccharomycetaceae</taxon>
        <taxon>Eremothecium</taxon>
    </lineage>
</organism>
<feature type="compositionally biased region" description="Low complexity" evidence="1">
    <location>
        <begin position="771"/>
        <end position="784"/>
    </location>
</feature>
<feature type="compositionally biased region" description="Polar residues" evidence="1">
    <location>
        <begin position="548"/>
        <end position="559"/>
    </location>
</feature>
<dbReference type="InterPro" id="IPR011009">
    <property type="entry name" value="Kinase-like_dom_sf"/>
</dbReference>
<feature type="compositionally biased region" description="Low complexity" evidence="1">
    <location>
        <begin position="526"/>
        <end position="547"/>
    </location>
</feature>
<dbReference type="GO" id="GO:0010506">
    <property type="term" value="P:regulation of autophagy"/>
    <property type="evidence" value="ECO:0007669"/>
    <property type="project" value="InterPro"/>
</dbReference>